<reference evidence="3" key="1">
    <citation type="submission" date="2010-07" db="EMBL/GenBank/DDBJ databases">
        <title>The genome sequence of Gaeumannomyces graminis var. tritici strain R3-111a-1.</title>
        <authorList>
            <consortium name="The Broad Institute Genome Sequencing Platform"/>
            <person name="Ma L.-J."/>
            <person name="Dead R."/>
            <person name="Young S."/>
            <person name="Zeng Q."/>
            <person name="Koehrsen M."/>
            <person name="Alvarado L."/>
            <person name="Berlin A."/>
            <person name="Chapman S.B."/>
            <person name="Chen Z."/>
            <person name="Freedman E."/>
            <person name="Gellesch M."/>
            <person name="Goldberg J."/>
            <person name="Griggs A."/>
            <person name="Gujja S."/>
            <person name="Heilman E.R."/>
            <person name="Heiman D."/>
            <person name="Hepburn T."/>
            <person name="Howarth C."/>
            <person name="Jen D."/>
            <person name="Larson L."/>
            <person name="Mehta T."/>
            <person name="Neiman D."/>
            <person name="Pearson M."/>
            <person name="Roberts A."/>
            <person name="Saif S."/>
            <person name="Shea T."/>
            <person name="Shenoy N."/>
            <person name="Sisk P."/>
            <person name="Stolte C."/>
            <person name="Sykes S."/>
            <person name="Walk T."/>
            <person name="White J."/>
            <person name="Yandava C."/>
            <person name="Haas B."/>
            <person name="Nusbaum C."/>
            <person name="Birren B."/>
        </authorList>
    </citation>
    <scope>NUCLEOTIDE SEQUENCE [LARGE SCALE GENOMIC DNA]</scope>
    <source>
        <strain evidence="3">R3-111a-1</strain>
    </source>
</reference>
<gene>
    <name evidence="2" type="primary">20346096</name>
    <name evidence="1" type="ORF">GGTG_05638</name>
</gene>
<evidence type="ECO:0000313" key="1">
    <source>
        <dbReference type="EMBL" id="EJT75706.1"/>
    </source>
</evidence>
<organism evidence="1">
    <name type="scientific">Gaeumannomyces tritici (strain R3-111a-1)</name>
    <name type="common">Wheat and barley take-all root rot fungus</name>
    <name type="synonym">Gaeumannomyces graminis var. tritici</name>
    <dbReference type="NCBI Taxonomy" id="644352"/>
    <lineage>
        <taxon>Eukaryota</taxon>
        <taxon>Fungi</taxon>
        <taxon>Dikarya</taxon>
        <taxon>Ascomycota</taxon>
        <taxon>Pezizomycotina</taxon>
        <taxon>Sordariomycetes</taxon>
        <taxon>Sordariomycetidae</taxon>
        <taxon>Magnaporthales</taxon>
        <taxon>Magnaporthaceae</taxon>
        <taxon>Gaeumannomyces</taxon>
    </lineage>
</organism>
<dbReference type="AlphaFoldDB" id="J3NWH4"/>
<reference evidence="2" key="4">
    <citation type="journal article" date="2015" name="G3 (Bethesda)">
        <title>Genome sequences of three phytopathogenic species of the Magnaporthaceae family of fungi.</title>
        <authorList>
            <person name="Okagaki L.H."/>
            <person name="Nunes C.C."/>
            <person name="Sailsbery J."/>
            <person name="Clay B."/>
            <person name="Brown D."/>
            <person name="John T."/>
            <person name="Oh Y."/>
            <person name="Young N."/>
            <person name="Fitzgerald M."/>
            <person name="Haas B.J."/>
            <person name="Zeng Q."/>
            <person name="Young S."/>
            <person name="Adiconis X."/>
            <person name="Fan L."/>
            <person name="Levin J.Z."/>
            <person name="Mitchell T.K."/>
            <person name="Okubara P.A."/>
            <person name="Farman M.L."/>
            <person name="Kohn L.M."/>
            <person name="Birren B."/>
            <person name="Ma L.-J."/>
            <person name="Dean R.A."/>
        </authorList>
    </citation>
    <scope>NUCLEOTIDE SEQUENCE</scope>
    <source>
        <strain evidence="2">R3-111a-1</strain>
    </source>
</reference>
<protein>
    <submittedName>
        <fullName evidence="1 2">Uncharacterized protein</fullName>
    </submittedName>
</protein>
<accession>J3NWH4</accession>
<dbReference type="Proteomes" id="UP000006039">
    <property type="component" value="Unassembled WGS sequence"/>
</dbReference>
<sequence length="227" mass="24962">MWYMTDKRCKKRVIVCLSRSLKRREDGHEAVSLVPSLYTVIPPSCRCGTHYRTPVVADECSVSICPVPVQIFRAKAWNSAEVPCPAGPLTNCGADVTFAVRRGGQPIGNVIFRVAAYPEPMHSLDRGTLSKKLLVVSVFELPHIYVEYEGRQRTEKQVNSDVASNKKVSSPIEEGGLLKAADHSGVAKAIGFQTAPPRSIPLVCSPMAAARDGVWPREILYYYTPCS</sequence>
<dbReference type="EMBL" id="GL385397">
    <property type="protein sequence ID" value="EJT75706.1"/>
    <property type="molecule type" value="Genomic_DNA"/>
</dbReference>
<evidence type="ECO:0000313" key="2">
    <source>
        <dbReference type="EnsemblFungi" id="EJT75706"/>
    </source>
</evidence>
<dbReference type="HOGENOM" id="CLU_1219753_0_0_1"/>
<dbReference type="EnsemblFungi" id="EJT75706">
    <property type="protein sequence ID" value="EJT75706"/>
    <property type="gene ID" value="GGTG_05638"/>
</dbReference>
<proteinExistence type="predicted"/>
<keyword evidence="3" id="KW-1185">Reference proteome</keyword>
<reference evidence="1" key="3">
    <citation type="submission" date="2010-09" db="EMBL/GenBank/DDBJ databases">
        <title>Annotation of Gaeumannomyces graminis var. tritici R3-111a-1.</title>
        <authorList>
            <consortium name="The Broad Institute Genome Sequencing Platform"/>
            <person name="Ma L.-J."/>
            <person name="Dead R."/>
            <person name="Young S.K."/>
            <person name="Zeng Q."/>
            <person name="Gargeya S."/>
            <person name="Fitzgerald M."/>
            <person name="Haas B."/>
            <person name="Abouelleil A."/>
            <person name="Alvarado L."/>
            <person name="Arachchi H.M."/>
            <person name="Berlin A."/>
            <person name="Brown A."/>
            <person name="Chapman S.B."/>
            <person name="Chen Z."/>
            <person name="Dunbar C."/>
            <person name="Freedman E."/>
            <person name="Gearin G."/>
            <person name="Gellesch M."/>
            <person name="Goldberg J."/>
            <person name="Griggs A."/>
            <person name="Gujja S."/>
            <person name="Heiman D."/>
            <person name="Howarth C."/>
            <person name="Larson L."/>
            <person name="Lui A."/>
            <person name="MacDonald P.J.P."/>
            <person name="Mehta T."/>
            <person name="Montmayeur A."/>
            <person name="Murphy C."/>
            <person name="Neiman D."/>
            <person name="Pearson M."/>
            <person name="Priest M."/>
            <person name="Roberts A."/>
            <person name="Saif S."/>
            <person name="Shea T."/>
            <person name="Shenoy N."/>
            <person name="Sisk P."/>
            <person name="Stolte C."/>
            <person name="Sykes S."/>
            <person name="Yandava C."/>
            <person name="Wortman J."/>
            <person name="Nusbaum C."/>
            <person name="Birren B."/>
        </authorList>
    </citation>
    <scope>NUCLEOTIDE SEQUENCE</scope>
    <source>
        <strain evidence="1">R3-111a-1</strain>
    </source>
</reference>
<dbReference type="RefSeq" id="XP_009221706.1">
    <property type="nucleotide sequence ID" value="XM_009223442.1"/>
</dbReference>
<reference evidence="1" key="2">
    <citation type="submission" date="2010-07" db="EMBL/GenBank/DDBJ databases">
        <authorList>
            <consortium name="The Broad Institute Genome Sequencing Platform"/>
            <consortium name="Broad Institute Genome Sequencing Center for Infectious Disease"/>
            <person name="Ma L.-J."/>
            <person name="Dead R."/>
            <person name="Young S."/>
            <person name="Zeng Q."/>
            <person name="Koehrsen M."/>
            <person name="Alvarado L."/>
            <person name="Berlin A."/>
            <person name="Chapman S.B."/>
            <person name="Chen Z."/>
            <person name="Freedman E."/>
            <person name="Gellesch M."/>
            <person name="Goldberg J."/>
            <person name="Griggs A."/>
            <person name="Gujja S."/>
            <person name="Heilman E.R."/>
            <person name="Heiman D."/>
            <person name="Hepburn T."/>
            <person name="Howarth C."/>
            <person name="Jen D."/>
            <person name="Larson L."/>
            <person name="Mehta T."/>
            <person name="Neiman D."/>
            <person name="Pearson M."/>
            <person name="Roberts A."/>
            <person name="Saif S."/>
            <person name="Shea T."/>
            <person name="Shenoy N."/>
            <person name="Sisk P."/>
            <person name="Stolte C."/>
            <person name="Sykes S."/>
            <person name="Walk T."/>
            <person name="White J."/>
            <person name="Yandava C."/>
            <person name="Haas B."/>
            <person name="Nusbaum C."/>
            <person name="Birren B."/>
        </authorList>
    </citation>
    <scope>NUCLEOTIDE SEQUENCE</scope>
    <source>
        <strain evidence="1">R3-111a-1</strain>
    </source>
</reference>
<reference evidence="2" key="5">
    <citation type="submission" date="2018-04" db="UniProtKB">
        <authorList>
            <consortium name="EnsemblFungi"/>
        </authorList>
    </citation>
    <scope>IDENTIFICATION</scope>
    <source>
        <strain evidence="2">R3-111a-1</strain>
    </source>
</reference>
<name>J3NWH4_GAET3</name>
<evidence type="ECO:0000313" key="3">
    <source>
        <dbReference type="Proteomes" id="UP000006039"/>
    </source>
</evidence>
<dbReference type="VEuPathDB" id="FungiDB:GGTG_05638"/>
<dbReference type="GeneID" id="20346096"/>